<name>A0A0R3TDT2_RODNA</name>
<dbReference type="Proteomes" id="UP000278807">
    <property type="component" value="Unassembled WGS sequence"/>
</dbReference>
<accession>A0A0R3TDT2</accession>
<organism evidence="3">
    <name type="scientific">Rodentolepis nana</name>
    <name type="common">Dwarf tapeworm</name>
    <name type="synonym">Hymenolepis nana</name>
    <dbReference type="NCBI Taxonomy" id="102285"/>
    <lineage>
        <taxon>Eukaryota</taxon>
        <taxon>Metazoa</taxon>
        <taxon>Spiralia</taxon>
        <taxon>Lophotrochozoa</taxon>
        <taxon>Platyhelminthes</taxon>
        <taxon>Cestoda</taxon>
        <taxon>Eucestoda</taxon>
        <taxon>Cyclophyllidea</taxon>
        <taxon>Hymenolepididae</taxon>
        <taxon>Rodentolepis</taxon>
    </lineage>
</organism>
<reference evidence="3" key="1">
    <citation type="submission" date="2017-02" db="UniProtKB">
        <authorList>
            <consortium name="WormBaseParasite"/>
        </authorList>
    </citation>
    <scope>IDENTIFICATION</scope>
</reference>
<keyword evidence="2" id="KW-1185">Reference proteome</keyword>
<evidence type="ECO:0000313" key="1">
    <source>
        <dbReference type="EMBL" id="VDO01079.1"/>
    </source>
</evidence>
<gene>
    <name evidence="1" type="ORF">HNAJ_LOCUS5219</name>
</gene>
<sequence>MDQEKVITSVIVFVVQSQPFLPGSLRMPQNPHHVQDERQKQGIQNYVEEEEVVVVERNPIKVVIAVVVLLYHQHHVKVVELGGDWKRNQGFI</sequence>
<protein>
    <submittedName>
        <fullName evidence="1 3">Uncharacterized protein</fullName>
    </submittedName>
</protein>
<dbReference type="EMBL" id="UZAE01004245">
    <property type="protein sequence ID" value="VDO01079.1"/>
    <property type="molecule type" value="Genomic_DNA"/>
</dbReference>
<proteinExistence type="predicted"/>
<evidence type="ECO:0000313" key="3">
    <source>
        <dbReference type="WBParaSite" id="HNAJ_0000522101-mRNA-1"/>
    </source>
</evidence>
<dbReference type="WBParaSite" id="HNAJ_0000522101-mRNA-1">
    <property type="protein sequence ID" value="HNAJ_0000522101-mRNA-1"/>
    <property type="gene ID" value="HNAJ_0000522101"/>
</dbReference>
<dbReference type="AlphaFoldDB" id="A0A0R3TDT2"/>
<evidence type="ECO:0000313" key="2">
    <source>
        <dbReference type="Proteomes" id="UP000278807"/>
    </source>
</evidence>
<reference evidence="1 2" key="2">
    <citation type="submission" date="2018-11" db="EMBL/GenBank/DDBJ databases">
        <authorList>
            <consortium name="Pathogen Informatics"/>
        </authorList>
    </citation>
    <scope>NUCLEOTIDE SEQUENCE [LARGE SCALE GENOMIC DNA]</scope>
</reference>